<accession>A0A6I4W3T0</accession>
<evidence type="ECO:0000259" key="1">
    <source>
        <dbReference type="PROSITE" id="PS50057"/>
    </source>
</evidence>
<comment type="caution">
    <text evidence="2">The sequence shown here is derived from an EMBL/GenBank/DDBJ whole genome shotgun (WGS) entry which is preliminary data.</text>
</comment>
<dbReference type="PROSITE" id="PS50057">
    <property type="entry name" value="FERM_3"/>
    <property type="match status" value="1"/>
</dbReference>
<feature type="domain" description="FERM" evidence="1">
    <location>
        <begin position="1"/>
        <end position="59"/>
    </location>
</feature>
<gene>
    <name evidence="2" type="ORF">GSM42_17265</name>
</gene>
<name>A0A6I4W3T0_9BACL</name>
<keyword evidence="3" id="KW-1185">Reference proteome</keyword>
<dbReference type="RefSeq" id="WP_160802779.1">
    <property type="nucleotide sequence ID" value="NZ_WUUL01000014.1"/>
</dbReference>
<dbReference type="EMBL" id="WUUL01000014">
    <property type="protein sequence ID" value="MXQ55434.1"/>
    <property type="molecule type" value="Genomic_DNA"/>
</dbReference>
<organism evidence="2 3">
    <name type="scientific">Shimazuella alba</name>
    <dbReference type="NCBI Taxonomy" id="2690964"/>
    <lineage>
        <taxon>Bacteria</taxon>
        <taxon>Bacillati</taxon>
        <taxon>Bacillota</taxon>
        <taxon>Bacilli</taxon>
        <taxon>Bacillales</taxon>
        <taxon>Thermoactinomycetaceae</taxon>
        <taxon>Shimazuella</taxon>
    </lineage>
</organism>
<protein>
    <recommendedName>
        <fullName evidence="1">FERM domain-containing protein</fullName>
    </recommendedName>
</protein>
<reference evidence="2 3" key="1">
    <citation type="submission" date="2019-12" db="EMBL/GenBank/DDBJ databases">
        <title>Whole-genome analyses of novel actinobacteria.</title>
        <authorList>
            <person name="Sahin N."/>
            <person name="Saygin H."/>
        </authorList>
    </citation>
    <scope>NUCLEOTIDE SEQUENCE [LARGE SCALE GENOMIC DNA]</scope>
    <source>
        <strain evidence="2 3">KC615</strain>
    </source>
</reference>
<dbReference type="Proteomes" id="UP000430692">
    <property type="component" value="Unassembled WGS sequence"/>
</dbReference>
<evidence type="ECO:0000313" key="3">
    <source>
        <dbReference type="Proteomes" id="UP000430692"/>
    </source>
</evidence>
<proteinExistence type="predicted"/>
<evidence type="ECO:0000313" key="2">
    <source>
        <dbReference type="EMBL" id="MXQ55434.1"/>
    </source>
</evidence>
<dbReference type="AlphaFoldDB" id="A0A6I4W3T0"/>
<dbReference type="InterPro" id="IPR000299">
    <property type="entry name" value="FERM_domain"/>
</dbReference>
<sequence>MTLKESATNKYWIALGMIQPEWIYMSHFLDEEEEVLEEPVVPLISLPETRIIFRARFDP</sequence>